<accession>F4PID5</accession>
<dbReference type="GeneID" id="14877401"/>
<dbReference type="AlphaFoldDB" id="F4PID5"/>
<evidence type="ECO:0000313" key="2">
    <source>
        <dbReference type="Proteomes" id="UP000007797"/>
    </source>
</evidence>
<keyword evidence="2" id="KW-1185">Reference proteome</keyword>
<organism evidence="1 2">
    <name type="scientific">Cavenderia fasciculata</name>
    <name type="common">Slime mold</name>
    <name type="synonym">Dictyostelium fasciculatum</name>
    <dbReference type="NCBI Taxonomy" id="261658"/>
    <lineage>
        <taxon>Eukaryota</taxon>
        <taxon>Amoebozoa</taxon>
        <taxon>Evosea</taxon>
        <taxon>Eumycetozoa</taxon>
        <taxon>Dictyostelia</taxon>
        <taxon>Acytosteliales</taxon>
        <taxon>Cavenderiaceae</taxon>
        <taxon>Cavenderia</taxon>
    </lineage>
</organism>
<dbReference type="RefSeq" id="XP_004362420.1">
    <property type="nucleotide sequence ID" value="XM_004362363.1"/>
</dbReference>
<gene>
    <name evidence="1" type="ORF">DFA_02812</name>
</gene>
<dbReference type="KEGG" id="dfa:DFA_02812"/>
<dbReference type="EMBL" id="GL883006">
    <property type="protein sequence ID" value="EGG24569.1"/>
    <property type="molecule type" value="Genomic_DNA"/>
</dbReference>
<sequence>MAVVYKNTPILKIVLRDPVYRAKVVAIEKFVIDSHTLKPQSLGHWWRNYCQAISPCLMVYYSRPYLTILYYSCIPCYTVGWCSMLTRTKPHRFVTVWVVTSNITCRSICKQTNKFDQLCTKNTKASICCQRYRKHPVGV</sequence>
<evidence type="ECO:0000313" key="1">
    <source>
        <dbReference type="EMBL" id="EGG24569.1"/>
    </source>
</evidence>
<proteinExistence type="predicted"/>
<protein>
    <submittedName>
        <fullName evidence="1">Uncharacterized protein</fullName>
    </submittedName>
</protein>
<reference evidence="2" key="1">
    <citation type="journal article" date="2011" name="Genome Res.">
        <title>Phylogeny-wide analysis of social amoeba genomes highlights ancient origins for complex intercellular communication.</title>
        <authorList>
            <person name="Heidel A.J."/>
            <person name="Lawal H.M."/>
            <person name="Felder M."/>
            <person name="Schilde C."/>
            <person name="Helps N.R."/>
            <person name="Tunggal B."/>
            <person name="Rivero F."/>
            <person name="John U."/>
            <person name="Schleicher M."/>
            <person name="Eichinger L."/>
            <person name="Platzer M."/>
            <person name="Noegel A.A."/>
            <person name="Schaap P."/>
            <person name="Gloeckner G."/>
        </authorList>
    </citation>
    <scope>NUCLEOTIDE SEQUENCE [LARGE SCALE GENOMIC DNA]</scope>
    <source>
        <strain evidence="2">SH3</strain>
    </source>
</reference>
<name>F4PID5_CACFS</name>
<dbReference type="Proteomes" id="UP000007797">
    <property type="component" value="Unassembled WGS sequence"/>
</dbReference>